<sequence>MANPTMHARRFQRPCGRSSRPNRRAVSGTARTDTFGPPNLCSTVLRGRVLAAFGARPEAMPDRNHTAGTSERRVQGGLPWPPEADLRV</sequence>
<reference evidence="2" key="2">
    <citation type="submission" date="2020-09" db="EMBL/GenBank/DDBJ databases">
        <authorList>
            <person name="Sun Q."/>
            <person name="Ohkuma M."/>
        </authorList>
    </citation>
    <scope>NUCLEOTIDE SEQUENCE</scope>
    <source>
        <strain evidence="2">JCM 19831</strain>
    </source>
</reference>
<gene>
    <name evidence="2" type="ORF">GCM10007977_043060</name>
</gene>
<evidence type="ECO:0000256" key="1">
    <source>
        <dbReference type="SAM" id="MobiDB-lite"/>
    </source>
</evidence>
<reference evidence="2" key="1">
    <citation type="journal article" date="2014" name="Int. J. Syst. Evol. Microbiol.">
        <title>Complete genome sequence of Corynebacterium casei LMG S-19264T (=DSM 44701T), isolated from a smear-ripened cheese.</title>
        <authorList>
            <consortium name="US DOE Joint Genome Institute (JGI-PGF)"/>
            <person name="Walter F."/>
            <person name="Albersmeier A."/>
            <person name="Kalinowski J."/>
            <person name="Ruckert C."/>
        </authorList>
    </citation>
    <scope>NUCLEOTIDE SEQUENCE</scope>
    <source>
        <strain evidence="2">JCM 19831</strain>
    </source>
</reference>
<feature type="compositionally biased region" description="Basic and acidic residues" evidence="1">
    <location>
        <begin position="59"/>
        <end position="74"/>
    </location>
</feature>
<feature type="region of interest" description="Disordered" evidence="1">
    <location>
        <begin position="56"/>
        <end position="88"/>
    </location>
</feature>
<evidence type="ECO:0000313" key="3">
    <source>
        <dbReference type="Proteomes" id="UP000642070"/>
    </source>
</evidence>
<dbReference type="EMBL" id="BMPI01000020">
    <property type="protein sequence ID" value="GGM37000.1"/>
    <property type="molecule type" value="Genomic_DNA"/>
</dbReference>
<keyword evidence="3" id="KW-1185">Reference proteome</keyword>
<dbReference type="Proteomes" id="UP000642070">
    <property type="component" value="Unassembled WGS sequence"/>
</dbReference>
<feature type="region of interest" description="Disordered" evidence="1">
    <location>
        <begin position="1"/>
        <end position="38"/>
    </location>
</feature>
<protein>
    <submittedName>
        <fullName evidence="2">Uncharacterized protein</fullName>
    </submittedName>
</protein>
<organism evidence="2 3">
    <name type="scientific">Dactylosporangium sucinum</name>
    <dbReference type="NCBI Taxonomy" id="1424081"/>
    <lineage>
        <taxon>Bacteria</taxon>
        <taxon>Bacillati</taxon>
        <taxon>Actinomycetota</taxon>
        <taxon>Actinomycetes</taxon>
        <taxon>Micromonosporales</taxon>
        <taxon>Micromonosporaceae</taxon>
        <taxon>Dactylosporangium</taxon>
    </lineage>
</organism>
<comment type="caution">
    <text evidence="2">The sequence shown here is derived from an EMBL/GenBank/DDBJ whole genome shotgun (WGS) entry which is preliminary data.</text>
</comment>
<dbReference type="AlphaFoldDB" id="A0A917TT34"/>
<name>A0A917TT34_9ACTN</name>
<evidence type="ECO:0000313" key="2">
    <source>
        <dbReference type="EMBL" id="GGM37000.1"/>
    </source>
</evidence>
<accession>A0A917TT34</accession>
<proteinExistence type="predicted"/>